<dbReference type="Gene3D" id="3.40.50.720">
    <property type="entry name" value="NAD(P)-binding Rossmann-like Domain"/>
    <property type="match status" value="1"/>
</dbReference>
<dbReference type="RefSeq" id="XP_013399954.1">
    <property type="nucleotide sequence ID" value="XM_013544500.1"/>
</dbReference>
<name>A0A1S3IQX8_LINAN</name>
<dbReference type="Pfam" id="PF01370">
    <property type="entry name" value="Epimerase"/>
    <property type="match status" value="1"/>
</dbReference>
<evidence type="ECO:0000313" key="2">
    <source>
        <dbReference type="Proteomes" id="UP000085678"/>
    </source>
</evidence>
<dbReference type="InParanoid" id="A0A1S3IQX8"/>
<keyword evidence="2" id="KW-1185">Reference proteome</keyword>
<dbReference type="AlphaFoldDB" id="A0A1S3IQX8"/>
<gene>
    <name evidence="3" type="primary">LOC106166079</name>
</gene>
<dbReference type="KEGG" id="lak:106166079"/>
<sequence length="144" mass="16151">MPATVKVHLFGKTGWIGSQLLRLMVEKPYEVTCSDSRMEEREQVERELDAVQPKYVIIAAGLTGRPNVDWCDSNQQETIRANVIGLLTVVDLCATRGIHVTYFGTGCIYEYDENHPIGGRGFTEEDAPNFTGSFYSKTKGMVER</sequence>
<dbReference type="GO" id="GO:0048270">
    <property type="term" value="F:methionine adenosyltransferase regulator activity"/>
    <property type="evidence" value="ECO:0007669"/>
    <property type="project" value="TreeGrafter"/>
</dbReference>
<dbReference type="GO" id="GO:0048269">
    <property type="term" value="C:methionine adenosyltransferase complex"/>
    <property type="evidence" value="ECO:0007669"/>
    <property type="project" value="TreeGrafter"/>
</dbReference>
<feature type="domain" description="NAD-dependent epimerase/dehydratase" evidence="1">
    <location>
        <begin position="10"/>
        <end position="143"/>
    </location>
</feature>
<dbReference type="Proteomes" id="UP000085678">
    <property type="component" value="Unplaced"/>
</dbReference>
<accession>A0A1S3IQX8</accession>
<organism evidence="2 3">
    <name type="scientific">Lingula anatina</name>
    <name type="common">Brachiopod</name>
    <name type="synonym">Lingula unguis</name>
    <dbReference type="NCBI Taxonomy" id="7574"/>
    <lineage>
        <taxon>Eukaryota</taxon>
        <taxon>Metazoa</taxon>
        <taxon>Spiralia</taxon>
        <taxon>Lophotrochozoa</taxon>
        <taxon>Brachiopoda</taxon>
        <taxon>Linguliformea</taxon>
        <taxon>Lingulata</taxon>
        <taxon>Lingulida</taxon>
        <taxon>Linguloidea</taxon>
        <taxon>Lingulidae</taxon>
        <taxon>Lingula</taxon>
    </lineage>
</organism>
<dbReference type="OMA" id="YEYDENH"/>
<dbReference type="InterPro" id="IPR036291">
    <property type="entry name" value="NAD(P)-bd_dom_sf"/>
</dbReference>
<dbReference type="PANTHER" id="PTHR10491:SF4">
    <property type="entry name" value="METHIONINE ADENOSYLTRANSFERASE 2 SUBUNIT BETA"/>
    <property type="match status" value="1"/>
</dbReference>
<evidence type="ECO:0000313" key="3">
    <source>
        <dbReference type="RefSeq" id="XP_013399954.1"/>
    </source>
</evidence>
<dbReference type="STRING" id="7574.A0A1S3IQX8"/>
<dbReference type="GO" id="GO:0006556">
    <property type="term" value="P:S-adenosylmethionine biosynthetic process"/>
    <property type="evidence" value="ECO:0007669"/>
    <property type="project" value="TreeGrafter"/>
</dbReference>
<dbReference type="OrthoDB" id="16464at2759"/>
<dbReference type="PANTHER" id="PTHR10491">
    <property type="entry name" value="DTDP-4-DEHYDRORHAMNOSE REDUCTASE"/>
    <property type="match status" value="1"/>
</dbReference>
<dbReference type="InterPro" id="IPR001509">
    <property type="entry name" value="Epimerase_deHydtase"/>
</dbReference>
<protein>
    <submittedName>
        <fullName evidence="3">Bifunctional dTDP-4-dehydrorhamnose 3,5-epimerase/dTDP-4-dehydrorhamnose reductase-like</fullName>
    </submittedName>
</protein>
<dbReference type="SUPFAM" id="SSF51735">
    <property type="entry name" value="NAD(P)-binding Rossmann-fold domains"/>
    <property type="match status" value="1"/>
</dbReference>
<evidence type="ECO:0000259" key="1">
    <source>
        <dbReference type="Pfam" id="PF01370"/>
    </source>
</evidence>
<reference evidence="3" key="1">
    <citation type="submission" date="2025-08" db="UniProtKB">
        <authorList>
            <consortium name="RefSeq"/>
        </authorList>
    </citation>
    <scope>IDENTIFICATION</scope>
    <source>
        <tissue evidence="3">Gonads</tissue>
    </source>
</reference>
<proteinExistence type="predicted"/>
<dbReference type="InterPro" id="IPR005913">
    <property type="entry name" value="dTDP_dehydrorham_reduct"/>
</dbReference>
<dbReference type="GeneID" id="106166079"/>